<dbReference type="PROSITE" id="PS00409">
    <property type="entry name" value="PROKAR_NTER_METHYL"/>
    <property type="match status" value="1"/>
</dbReference>
<evidence type="ECO:0000313" key="3">
    <source>
        <dbReference type="EMBL" id="TXS89945.1"/>
    </source>
</evidence>
<keyword evidence="1" id="KW-1133">Transmembrane helix</keyword>
<dbReference type="Proteomes" id="UP000321933">
    <property type="component" value="Unassembled WGS sequence"/>
</dbReference>
<keyword evidence="1" id="KW-0812">Transmembrane</keyword>
<proteinExistence type="predicted"/>
<sequence>MNASFKTHSLRRVQGSGLRAGGGFTLIEVLIAFVILSIGLLGIVSLQALSKVSQHQSMQRTRAVTVADDLLERIRANPQGMTTYTAGSVVYGGSTLSAPAANCNTASCTTVELATHDLWEFEQALDGAGETVVSGGATRSVGGLVQPQACIVFTPDSGKTNTGILNIIVQWRGLEETTDAVVAGGRTCGGASAGNDRSRRQVIVSSYIVDAGDL</sequence>
<dbReference type="Pfam" id="PF22150">
    <property type="entry name" value="Tt1218-like"/>
    <property type="match status" value="1"/>
</dbReference>
<dbReference type="InterPro" id="IPR012902">
    <property type="entry name" value="N_methyl_site"/>
</dbReference>
<dbReference type="AlphaFoldDB" id="A0A5C8ZNY2"/>
<comment type="caution">
    <text evidence="3">The sequence shown here is derived from an EMBL/GenBank/DDBJ whole genome shotgun (WGS) entry which is preliminary data.</text>
</comment>
<name>A0A5C8ZNY2_9GAMM</name>
<evidence type="ECO:0000256" key="1">
    <source>
        <dbReference type="SAM" id="Phobius"/>
    </source>
</evidence>
<keyword evidence="1" id="KW-0472">Membrane</keyword>
<reference evidence="3 4" key="1">
    <citation type="submission" date="2019-08" db="EMBL/GenBank/DDBJ databases">
        <title>Parahaliea maris sp. nov., isolated from the surface seawater.</title>
        <authorList>
            <person name="Liu Y."/>
        </authorList>
    </citation>
    <scope>NUCLEOTIDE SEQUENCE [LARGE SCALE GENOMIC DNA]</scope>
    <source>
        <strain evidence="3 4">S2-26</strain>
    </source>
</reference>
<gene>
    <name evidence="3" type="primary">pilV</name>
    <name evidence="3" type="ORF">FVW59_15135</name>
</gene>
<dbReference type="OrthoDB" id="5741561at2"/>
<feature type="transmembrane region" description="Helical" evidence="1">
    <location>
        <begin position="21"/>
        <end position="49"/>
    </location>
</feature>
<dbReference type="NCBIfam" id="TIGR02523">
    <property type="entry name" value="type_IV_pilV"/>
    <property type="match status" value="1"/>
</dbReference>
<feature type="domain" description="Type IV pilin Tt1218-like" evidence="2">
    <location>
        <begin position="46"/>
        <end position="119"/>
    </location>
</feature>
<organism evidence="3 4">
    <name type="scientific">Parahaliea aestuarii</name>
    <dbReference type="NCBI Taxonomy" id="1852021"/>
    <lineage>
        <taxon>Bacteria</taxon>
        <taxon>Pseudomonadati</taxon>
        <taxon>Pseudomonadota</taxon>
        <taxon>Gammaproteobacteria</taxon>
        <taxon>Cellvibrionales</taxon>
        <taxon>Halieaceae</taxon>
        <taxon>Parahaliea</taxon>
    </lineage>
</organism>
<protein>
    <submittedName>
        <fullName evidence="3">Type IV pilus modification protein PilV</fullName>
    </submittedName>
</protein>
<evidence type="ECO:0000259" key="2">
    <source>
        <dbReference type="Pfam" id="PF22150"/>
    </source>
</evidence>
<accession>A0A5C8ZNY2</accession>
<dbReference type="RefSeq" id="WP_148065207.1">
    <property type="nucleotide sequence ID" value="NZ_VRYZ01000007.1"/>
</dbReference>
<dbReference type="InterPro" id="IPR013362">
    <property type="entry name" value="Pilus_4_PilV"/>
</dbReference>
<keyword evidence="4" id="KW-1185">Reference proteome</keyword>
<evidence type="ECO:0000313" key="4">
    <source>
        <dbReference type="Proteomes" id="UP000321933"/>
    </source>
</evidence>
<dbReference type="NCBIfam" id="TIGR02532">
    <property type="entry name" value="IV_pilin_GFxxxE"/>
    <property type="match status" value="1"/>
</dbReference>
<dbReference type="EMBL" id="VRYZ01000007">
    <property type="protein sequence ID" value="TXS89945.1"/>
    <property type="molecule type" value="Genomic_DNA"/>
</dbReference>
<dbReference type="Pfam" id="PF07963">
    <property type="entry name" value="N_methyl"/>
    <property type="match status" value="1"/>
</dbReference>
<dbReference type="InterPro" id="IPR054402">
    <property type="entry name" value="Tt1218-like_dom"/>
</dbReference>